<organism evidence="2 3">
    <name type="scientific">Gibberella fujikuroi (strain CBS 195.34 / IMI 58289 / NRRL A-6831)</name>
    <name type="common">Bakanae and foot rot disease fungus</name>
    <name type="synonym">Fusarium fujikuroi</name>
    <dbReference type="NCBI Taxonomy" id="1279085"/>
    <lineage>
        <taxon>Eukaryota</taxon>
        <taxon>Fungi</taxon>
        <taxon>Dikarya</taxon>
        <taxon>Ascomycota</taxon>
        <taxon>Pezizomycotina</taxon>
        <taxon>Sordariomycetes</taxon>
        <taxon>Hypocreomycetidae</taxon>
        <taxon>Hypocreales</taxon>
        <taxon>Nectriaceae</taxon>
        <taxon>Fusarium</taxon>
        <taxon>Fusarium fujikuroi species complex</taxon>
    </lineage>
</organism>
<evidence type="ECO:0000256" key="1">
    <source>
        <dbReference type="SAM" id="MobiDB-lite"/>
    </source>
</evidence>
<protein>
    <submittedName>
        <fullName evidence="2">Uncharacterized protein</fullName>
    </submittedName>
</protein>
<dbReference type="RefSeq" id="XP_023428145.1">
    <property type="nucleotide sequence ID" value="XM_023574863.1"/>
</dbReference>
<dbReference type="VEuPathDB" id="FungiDB:FFUJ_03059"/>
<feature type="compositionally biased region" description="Acidic residues" evidence="1">
    <location>
        <begin position="179"/>
        <end position="195"/>
    </location>
</feature>
<feature type="region of interest" description="Disordered" evidence="1">
    <location>
        <begin position="97"/>
        <end position="122"/>
    </location>
</feature>
<evidence type="ECO:0000313" key="3">
    <source>
        <dbReference type="Proteomes" id="UP000016800"/>
    </source>
</evidence>
<dbReference type="AlphaFoldDB" id="S0DU28"/>
<gene>
    <name evidence="2" type="ORF">FFUJ_03059</name>
</gene>
<dbReference type="GeneID" id="35396541"/>
<dbReference type="Proteomes" id="UP000016800">
    <property type="component" value="Chromosome III"/>
</dbReference>
<name>S0DU28_GIBF5</name>
<dbReference type="HOGENOM" id="CLU_017274_0_1_1"/>
<dbReference type="EMBL" id="HF679025">
    <property type="protein sequence ID" value="CCT66064.1"/>
    <property type="molecule type" value="Genomic_DNA"/>
</dbReference>
<feature type="region of interest" description="Disordered" evidence="1">
    <location>
        <begin position="150"/>
        <end position="217"/>
    </location>
</feature>
<keyword evidence="3" id="KW-1185">Reference proteome</keyword>
<evidence type="ECO:0000313" key="2">
    <source>
        <dbReference type="EMBL" id="CCT66064.1"/>
    </source>
</evidence>
<dbReference type="STRING" id="1279085.S0DU28"/>
<feature type="region of interest" description="Disordered" evidence="1">
    <location>
        <begin position="385"/>
        <end position="463"/>
    </location>
</feature>
<feature type="compositionally biased region" description="Polar residues" evidence="1">
    <location>
        <begin position="150"/>
        <end position="173"/>
    </location>
</feature>
<feature type="compositionally biased region" description="Polar residues" evidence="1">
    <location>
        <begin position="44"/>
        <end position="71"/>
    </location>
</feature>
<sequence>MLVTRQYETEHSRWPFSRYEASLTSTSPRMSNPYDVNVELPAPSSWQAHNSTTSHSGSGPAQQHQPTNEASRLSLMRHPAENRGNALGIHMRPGATQMYSPPFQTIDRGRMSLPGPRDSVLQNDSYGMKPSTADMEDMINLGLIGTPKTATNSTFVPPSRQTNDLSSTQSSQRARIDSPQDEEEDDLDDDDMLDGDGEHSAQTPAERAAARRKMKRFRSVRAKIKRLNADDRDRMIKMRAVPEGFDNVQALHSPYGAVHGMNAPMPSPGHFNTQSYAQHMIRPLIVDGRRHDTSEHASPTTMTPGFGGMGYSPAGSLTSSGLASPLSPAPSDRYPYGGHFTAPLTGSPRTSHPFAQNHGLGTPVEIHRSSPQPIPPPLLRDPLCRARSESSQSPLRPNMPWKGDAVDYSYRGGNTSPNLSDRHPSIYHPAPLSNPSVAMGGYDANSVPGSRAPPENQIHRTEI</sequence>
<feature type="region of interest" description="Disordered" evidence="1">
    <location>
        <begin position="24"/>
        <end position="71"/>
    </location>
</feature>
<accession>S0DU28</accession>
<reference evidence="3" key="1">
    <citation type="journal article" date="2013" name="PLoS Pathog.">
        <title>Deciphering the cryptic genome: genome-wide analyses of the rice pathogen Fusarium fujikuroi reveal complex regulation of secondary metabolism and novel metabolites.</title>
        <authorList>
            <person name="Wiemann P."/>
            <person name="Sieber C.M."/>
            <person name="von Bargen K.W."/>
            <person name="Studt L."/>
            <person name="Niehaus E.M."/>
            <person name="Espino J.J."/>
            <person name="Huss K."/>
            <person name="Michielse C.B."/>
            <person name="Albermann S."/>
            <person name="Wagner D."/>
            <person name="Bergner S.V."/>
            <person name="Connolly L.R."/>
            <person name="Fischer A."/>
            <person name="Reuter G."/>
            <person name="Kleigrewe K."/>
            <person name="Bald T."/>
            <person name="Wingfield B.D."/>
            <person name="Ophir R."/>
            <person name="Freeman S."/>
            <person name="Hippler M."/>
            <person name="Smith K.M."/>
            <person name="Brown D.W."/>
            <person name="Proctor R.H."/>
            <person name="Munsterkotter M."/>
            <person name="Freitag M."/>
            <person name="Humpf H.U."/>
            <person name="Guldener U."/>
            <person name="Tudzynski B."/>
        </authorList>
    </citation>
    <scope>NUCLEOTIDE SEQUENCE [LARGE SCALE GENOMIC DNA]</scope>
    <source>
        <strain evidence="3">CBS 195.34 / IMI 58289 / NRRL A-6831</strain>
    </source>
</reference>
<proteinExistence type="predicted"/>